<dbReference type="AlphaFoldDB" id="A0A0W1R6Z5"/>
<accession>A0A0W1R6Z5</accession>
<dbReference type="Gene3D" id="2.60.120.10">
    <property type="entry name" value="Jelly Rolls"/>
    <property type="match status" value="1"/>
</dbReference>
<comment type="caution">
    <text evidence="3">The sequence shown here is derived from an EMBL/GenBank/DDBJ whole genome shotgun (WGS) entry which is preliminary data.</text>
</comment>
<evidence type="ECO:0000256" key="1">
    <source>
        <dbReference type="SAM" id="MobiDB-lite"/>
    </source>
</evidence>
<dbReference type="InterPro" id="IPR014710">
    <property type="entry name" value="RmlC-like_jellyroll"/>
</dbReference>
<dbReference type="InterPro" id="IPR052535">
    <property type="entry name" value="Bacilysin_H2HPP_isomerase"/>
</dbReference>
<dbReference type="InterPro" id="IPR013096">
    <property type="entry name" value="Cupin_2"/>
</dbReference>
<dbReference type="PANTHER" id="PTHR40112">
    <property type="entry name" value="H2HPP ISOMERASE"/>
    <property type="match status" value="1"/>
</dbReference>
<dbReference type="SUPFAM" id="SSF51182">
    <property type="entry name" value="RmlC-like cupins"/>
    <property type="match status" value="1"/>
</dbReference>
<organism evidence="3 4">
    <name type="scientific">Haloprofundus marisrubri</name>
    <dbReference type="NCBI Taxonomy" id="1514971"/>
    <lineage>
        <taxon>Archaea</taxon>
        <taxon>Methanobacteriati</taxon>
        <taxon>Methanobacteriota</taxon>
        <taxon>Stenosarchaea group</taxon>
        <taxon>Halobacteria</taxon>
        <taxon>Halobacteriales</taxon>
        <taxon>Haloferacaceae</taxon>
        <taxon>Haloprofundus</taxon>
    </lineage>
</organism>
<reference evidence="3 4" key="1">
    <citation type="submission" date="2015-12" db="EMBL/GenBank/DDBJ databases">
        <title>Haloprofundus marisrubri gen. nov., sp. nov., an extremely halophilic archaeon isolated from the Discovery deep brine-seawater interface in the Red Sea.</title>
        <authorList>
            <person name="Zhang G."/>
            <person name="Stingl U."/>
            <person name="Rashid M."/>
        </authorList>
    </citation>
    <scope>NUCLEOTIDE SEQUENCE [LARGE SCALE GENOMIC DNA]</scope>
    <source>
        <strain evidence="3 4">SB9</strain>
    </source>
</reference>
<dbReference type="EMBL" id="LOPU01000029">
    <property type="protein sequence ID" value="KTG09194.1"/>
    <property type="molecule type" value="Genomic_DNA"/>
</dbReference>
<sequence length="112" mass="12156">MERLSLSDVETTEAVSGVHLAQLAAGEEMSVQHFHIAAGATVPEHDHPHEQTGYITQGTLTFVVDGEEIRVTEGDSYAIPGGEPHSAENRGDEPVRGVDIFSPPRLNPDWQE</sequence>
<dbReference type="RefSeq" id="WP_058582347.1">
    <property type="nucleotide sequence ID" value="NZ_LOPU01000029.1"/>
</dbReference>
<evidence type="ECO:0000313" key="3">
    <source>
        <dbReference type="EMBL" id="KTG09194.1"/>
    </source>
</evidence>
<evidence type="ECO:0000313" key="4">
    <source>
        <dbReference type="Proteomes" id="UP000054387"/>
    </source>
</evidence>
<dbReference type="STRING" id="1514971.AUR64_15485"/>
<feature type="region of interest" description="Disordered" evidence="1">
    <location>
        <begin position="74"/>
        <end position="112"/>
    </location>
</feature>
<evidence type="ECO:0000259" key="2">
    <source>
        <dbReference type="Pfam" id="PF07883"/>
    </source>
</evidence>
<protein>
    <submittedName>
        <fullName evidence="3">Cupin</fullName>
    </submittedName>
</protein>
<gene>
    <name evidence="3" type="ORF">AUR64_15485</name>
</gene>
<dbReference type="PANTHER" id="PTHR40112:SF1">
    <property type="entry name" value="H2HPP ISOMERASE"/>
    <property type="match status" value="1"/>
</dbReference>
<dbReference type="InterPro" id="IPR011051">
    <property type="entry name" value="RmlC_Cupin_sf"/>
</dbReference>
<proteinExistence type="predicted"/>
<dbReference type="Pfam" id="PF07883">
    <property type="entry name" value="Cupin_2"/>
    <property type="match status" value="1"/>
</dbReference>
<dbReference type="OrthoDB" id="114121at2157"/>
<feature type="compositionally biased region" description="Basic and acidic residues" evidence="1">
    <location>
        <begin position="85"/>
        <end position="96"/>
    </location>
</feature>
<dbReference type="CDD" id="cd02238">
    <property type="entry name" value="cupin_KdgF"/>
    <property type="match status" value="1"/>
</dbReference>
<feature type="domain" description="Cupin type-2" evidence="2">
    <location>
        <begin position="33"/>
        <end position="101"/>
    </location>
</feature>
<keyword evidence="4" id="KW-1185">Reference proteome</keyword>
<name>A0A0W1R6Z5_9EURY</name>
<dbReference type="Proteomes" id="UP000054387">
    <property type="component" value="Unassembled WGS sequence"/>
</dbReference>